<dbReference type="InterPro" id="IPR027417">
    <property type="entry name" value="P-loop_NTPase"/>
</dbReference>
<dbReference type="EMBL" id="JACVDC010000114">
    <property type="protein sequence ID" value="MBC9798411.1"/>
    <property type="molecule type" value="Genomic_DNA"/>
</dbReference>
<dbReference type="Gene3D" id="3.40.50.300">
    <property type="entry name" value="P-loop containing nucleotide triphosphate hydrolases"/>
    <property type="match status" value="1"/>
</dbReference>
<name>A0A926JWF1_9FLAO</name>
<gene>
    <name evidence="2" type="ORF">IBL28_20755</name>
</gene>
<accession>A0A926JWF1</accession>
<evidence type="ECO:0000313" key="3">
    <source>
        <dbReference type="Proteomes" id="UP000653730"/>
    </source>
</evidence>
<evidence type="ECO:0000256" key="1">
    <source>
        <dbReference type="SAM" id="Coils"/>
    </source>
</evidence>
<dbReference type="InterPro" id="IPR022205">
    <property type="entry name" value="DUF3732"/>
</dbReference>
<comment type="caution">
    <text evidence="2">The sequence shown here is derived from an EMBL/GenBank/DDBJ whole genome shotgun (WGS) entry which is preliminary data.</text>
</comment>
<proteinExistence type="predicted"/>
<organism evidence="2 3">
    <name type="scientific">Sinomicrobium weinanense</name>
    <dbReference type="NCBI Taxonomy" id="2842200"/>
    <lineage>
        <taxon>Bacteria</taxon>
        <taxon>Pseudomonadati</taxon>
        <taxon>Bacteroidota</taxon>
        <taxon>Flavobacteriia</taxon>
        <taxon>Flavobacteriales</taxon>
        <taxon>Flavobacteriaceae</taxon>
        <taxon>Sinomicrobium</taxon>
    </lineage>
</organism>
<keyword evidence="1" id="KW-0175">Coiled coil</keyword>
<dbReference type="RefSeq" id="WP_187967530.1">
    <property type="nucleotide sequence ID" value="NZ_JACVDC010000114.1"/>
</dbReference>
<evidence type="ECO:0000313" key="2">
    <source>
        <dbReference type="EMBL" id="MBC9798411.1"/>
    </source>
</evidence>
<keyword evidence="3" id="KW-1185">Reference proteome</keyword>
<protein>
    <submittedName>
        <fullName evidence="2">DUF3732 domain-containing protein</fullName>
    </submittedName>
</protein>
<dbReference type="Proteomes" id="UP000653730">
    <property type="component" value="Unassembled WGS sequence"/>
</dbReference>
<dbReference type="AlphaFoldDB" id="A0A926JWF1"/>
<sequence>METELKRIEKSISALYIENEKARTVRDLNLRRGKIIGRVSLFLESIEVDKEVENVDSKIENLKSKIVELEKLVDSDNEKELLLSILNKINLQMSKWVEGLDVEYEDNPIRFDINKLTMYIDSNTKPIALPQIGSGANWVAYHLLIVFALHKHFIQNDRPVPNFIIIDQPTQVYYPPEKTDSLVEVSADEIAVNKMFDFMFNVVESLSPGLQVIITDHAYLKNERFENSVTEIWRDGLKLIPNDWKPLEGESTVHNKDV</sequence>
<dbReference type="Pfam" id="PF12532">
    <property type="entry name" value="DUF3732"/>
    <property type="match status" value="1"/>
</dbReference>
<feature type="coiled-coil region" evidence="1">
    <location>
        <begin position="52"/>
        <end position="79"/>
    </location>
</feature>
<reference evidence="2 3" key="1">
    <citation type="submission" date="2020-09" db="EMBL/GenBank/DDBJ databases">
        <title>Sinomicrobium weinanense sp. nov., a halophilic bacteria isolated from saline-alkali soil.</title>
        <authorList>
            <person name="Wu P."/>
            <person name="Ren H."/>
            <person name="Mei Y."/>
            <person name="Liang Y."/>
            <person name="Chen Z."/>
        </authorList>
    </citation>
    <scope>NUCLEOTIDE SEQUENCE [LARGE SCALE GENOMIC DNA]</scope>
    <source>
        <strain evidence="2 3">FJxs</strain>
    </source>
</reference>